<dbReference type="EMBL" id="CP002480">
    <property type="protein sequence ID" value="ADW69331.1"/>
    <property type="molecule type" value="Genomic_DNA"/>
</dbReference>
<dbReference type="GO" id="GO:0016491">
    <property type="term" value="F:oxidoreductase activity"/>
    <property type="evidence" value="ECO:0007669"/>
    <property type="project" value="InterPro"/>
</dbReference>
<dbReference type="AlphaFoldDB" id="E8X3Q3"/>
<sequence length="149" mass="16333">MAGLTACDRGSHPGNIGKPAAQFVMTDGVETVDLAKLRGKIVVLNLWATWCAPCVQELPSLLALKQKMPGIAVVAVSTDQDDEVYRAFLVKHHVDIPTVRDSDAKINALYGTVQIPETYIIDRNGVLRRKFIGAQDWTGPEITDYLSKL</sequence>
<keyword evidence="4" id="KW-1185">Reference proteome</keyword>
<dbReference type="PROSITE" id="PS00194">
    <property type="entry name" value="THIOREDOXIN_1"/>
    <property type="match status" value="1"/>
</dbReference>
<evidence type="ECO:0000313" key="4">
    <source>
        <dbReference type="Proteomes" id="UP000000343"/>
    </source>
</evidence>
<keyword evidence="1" id="KW-0676">Redox-active center</keyword>
<evidence type="ECO:0000259" key="2">
    <source>
        <dbReference type="PROSITE" id="PS51352"/>
    </source>
</evidence>
<protein>
    <submittedName>
        <fullName evidence="3">Redoxin domain protein</fullName>
    </submittedName>
</protein>
<dbReference type="Pfam" id="PF00578">
    <property type="entry name" value="AhpC-TSA"/>
    <property type="match status" value="1"/>
</dbReference>
<reference evidence="4" key="1">
    <citation type="submission" date="2011-01" db="EMBL/GenBank/DDBJ databases">
        <title>Complete sequence of chromosome of Acidobacterium sp. MP5ACTX9.</title>
        <authorList>
            <consortium name="US DOE Joint Genome Institute"/>
            <person name="Lucas S."/>
            <person name="Copeland A."/>
            <person name="Lapidus A."/>
            <person name="Cheng J.-F."/>
            <person name="Goodwin L."/>
            <person name="Pitluck S."/>
            <person name="Teshima H."/>
            <person name="Detter J.C."/>
            <person name="Han C."/>
            <person name="Tapia R."/>
            <person name="Land M."/>
            <person name="Hauser L."/>
            <person name="Kyrpides N."/>
            <person name="Ivanova N."/>
            <person name="Ovchinnikova G."/>
            <person name="Pagani I."/>
            <person name="Rawat S.R."/>
            <person name="Mannisto M."/>
            <person name="Haggblom M.M."/>
            <person name="Woyke T."/>
        </authorList>
    </citation>
    <scope>NUCLEOTIDE SEQUENCE [LARGE SCALE GENOMIC DNA]</scope>
    <source>
        <strain evidence="4">MP5ACTX9</strain>
    </source>
</reference>
<dbReference type="InterPro" id="IPR013766">
    <property type="entry name" value="Thioredoxin_domain"/>
</dbReference>
<proteinExistence type="predicted"/>
<dbReference type="InterPro" id="IPR017937">
    <property type="entry name" value="Thioredoxin_CS"/>
</dbReference>
<organism evidence="4">
    <name type="scientific">Granulicella tundricola (strain ATCC BAA-1859 / DSM 23138 / MP5ACTX9)</name>
    <dbReference type="NCBI Taxonomy" id="1198114"/>
    <lineage>
        <taxon>Bacteria</taxon>
        <taxon>Pseudomonadati</taxon>
        <taxon>Acidobacteriota</taxon>
        <taxon>Terriglobia</taxon>
        <taxon>Terriglobales</taxon>
        <taxon>Acidobacteriaceae</taxon>
        <taxon>Granulicella</taxon>
    </lineage>
</organism>
<dbReference type="GO" id="GO:0016209">
    <property type="term" value="F:antioxidant activity"/>
    <property type="evidence" value="ECO:0007669"/>
    <property type="project" value="InterPro"/>
</dbReference>
<evidence type="ECO:0000313" key="3">
    <source>
        <dbReference type="EMBL" id="ADW69331.1"/>
    </source>
</evidence>
<dbReference type="KEGG" id="acm:AciX9_2293"/>
<accession>E8X3Q3</accession>
<dbReference type="InterPro" id="IPR000866">
    <property type="entry name" value="AhpC/TSA"/>
</dbReference>
<dbReference type="eggNOG" id="COG0526">
    <property type="taxonomic scope" value="Bacteria"/>
</dbReference>
<name>E8X3Q3_GRATM</name>
<dbReference type="InterPro" id="IPR036249">
    <property type="entry name" value="Thioredoxin-like_sf"/>
</dbReference>
<dbReference type="CDD" id="cd02966">
    <property type="entry name" value="TlpA_like_family"/>
    <property type="match status" value="1"/>
</dbReference>
<dbReference type="PaxDb" id="1198114-AciX9_2293"/>
<dbReference type="InterPro" id="IPR050553">
    <property type="entry name" value="Thioredoxin_ResA/DsbE_sf"/>
</dbReference>
<feature type="domain" description="Thioredoxin" evidence="2">
    <location>
        <begin position="14"/>
        <end position="149"/>
    </location>
</feature>
<dbReference type="Proteomes" id="UP000000343">
    <property type="component" value="Chromosome"/>
</dbReference>
<gene>
    <name evidence="3" type="ordered locus">AciX9_2293</name>
</gene>
<dbReference type="SUPFAM" id="SSF52833">
    <property type="entry name" value="Thioredoxin-like"/>
    <property type="match status" value="1"/>
</dbReference>
<dbReference type="Gene3D" id="3.40.30.10">
    <property type="entry name" value="Glutaredoxin"/>
    <property type="match status" value="1"/>
</dbReference>
<dbReference type="PANTHER" id="PTHR42852:SF13">
    <property type="entry name" value="PROTEIN DIPZ"/>
    <property type="match status" value="1"/>
</dbReference>
<dbReference type="HOGENOM" id="CLU_042529_11_2_0"/>
<dbReference type="PROSITE" id="PS51352">
    <property type="entry name" value="THIOREDOXIN_2"/>
    <property type="match status" value="1"/>
</dbReference>
<evidence type="ECO:0000256" key="1">
    <source>
        <dbReference type="ARBA" id="ARBA00023284"/>
    </source>
</evidence>
<dbReference type="PANTHER" id="PTHR42852">
    <property type="entry name" value="THIOL:DISULFIDE INTERCHANGE PROTEIN DSBE"/>
    <property type="match status" value="1"/>
</dbReference>
<dbReference type="STRING" id="1198114.AciX9_2293"/>